<dbReference type="KEGG" id="dtr:RSDT_0615"/>
<dbReference type="SMART" id="SM00834">
    <property type="entry name" value="CxxC_CXXC_SSSS"/>
    <property type="match status" value="1"/>
</dbReference>
<evidence type="ECO:0000313" key="3">
    <source>
        <dbReference type="EMBL" id="BAV92127.1"/>
    </source>
</evidence>
<keyword evidence="4" id="KW-1185">Reference proteome</keyword>
<feature type="domain" description="Putative regulatory protein FmdB zinc ribbon" evidence="2">
    <location>
        <begin position="1"/>
        <end position="40"/>
    </location>
</feature>
<gene>
    <name evidence="3" type="ORF">RSDT_0615</name>
</gene>
<sequence>MPLYEYICKKCGHEFEELVFGGVTPTCPDCGLDKTRRLMSRSARYPSRGSADEGEGGYGASSSGSGGCAGCSGGNCASCGH</sequence>
<feature type="region of interest" description="Disordered" evidence="1">
    <location>
        <begin position="41"/>
        <end position="81"/>
    </location>
</feature>
<evidence type="ECO:0000259" key="2">
    <source>
        <dbReference type="SMART" id="SM00834"/>
    </source>
</evidence>
<organism evidence="3 4">
    <name type="scientific">Candidatus Desulfovibrio trichonymphae</name>
    <dbReference type="NCBI Taxonomy" id="1725232"/>
    <lineage>
        <taxon>Bacteria</taxon>
        <taxon>Pseudomonadati</taxon>
        <taxon>Thermodesulfobacteriota</taxon>
        <taxon>Desulfovibrionia</taxon>
        <taxon>Desulfovibrionales</taxon>
        <taxon>Desulfovibrionaceae</taxon>
        <taxon>Desulfovibrio</taxon>
    </lineage>
</organism>
<feature type="compositionally biased region" description="Gly residues" evidence="1">
    <location>
        <begin position="56"/>
        <end position="73"/>
    </location>
</feature>
<name>A0A1J1DQM1_9BACT</name>
<dbReference type="Proteomes" id="UP000242645">
    <property type="component" value="Chromosome"/>
</dbReference>
<dbReference type="Pfam" id="PF09723">
    <property type="entry name" value="Zn_ribbon_8"/>
    <property type="match status" value="1"/>
</dbReference>
<dbReference type="NCBIfam" id="TIGR02605">
    <property type="entry name" value="CxxC_CxxC_SSSS"/>
    <property type="match status" value="1"/>
</dbReference>
<dbReference type="RefSeq" id="WP_096399648.1">
    <property type="nucleotide sequence ID" value="NZ_AP017368.1"/>
</dbReference>
<evidence type="ECO:0000256" key="1">
    <source>
        <dbReference type="SAM" id="MobiDB-lite"/>
    </source>
</evidence>
<dbReference type="OrthoDB" id="9813321at2"/>
<proteinExistence type="predicted"/>
<accession>A0A1J1DQM1</accession>
<reference evidence="3 4" key="1">
    <citation type="journal article" date="2017" name="ISME J.">
        <title>Genome of 'Ca. Desulfovibrio trichonymphae', an H2-oxidizing bacterium in a tripartite symbiotic system within a protist cell in the termite gut.</title>
        <authorList>
            <person name="Kuwahara H."/>
            <person name="Yuki M."/>
            <person name="Izawa K."/>
            <person name="Ohkuma M."/>
            <person name="Hongoh Y."/>
        </authorList>
    </citation>
    <scope>NUCLEOTIDE SEQUENCE [LARGE SCALE GENOMIC DNA]</scope>
    <source>
        <strain evidence="3 4">Rs-N31</strain>
    </source>
</reference>
<evidence type="ECO:0000313" key="4">
    <source>
        <dbReference type="Proteomes" id="UP000242645"/>
    </source>
</evidence>
<dbReference type="EMBL" id="AP017368">
    <property type="protein sequence ID" value="BAV92127.1"/>
    <property type="molecule type" value="Genomic_DNA"/>
</dbReference>
<protein>
    <submittedName>
        <fullName evidence="3">FmdB family regulatory protein</fullName>
    </submittedName>
</protein>
<dbReference type="AlphaFoldDB" id="A0A1J1DQM1"/>
<dbReference type="InterPro" id="IPR013429">
    <property type="entry name" value="Regulatory_FmdB_Zinc_ribbon"/>
</dbReference>